<dbReference type="InterPro" id="IPR008979">
    <property type="entry name" value="Galactose-bd-like_sf"/>
</dbReference>
<keyword evidence="4" id="KW-0143">Chaperone</keyword>
<feature type="region of interest" description="Disordered" evidence="5">
    <location>
        <begin position="275"/>
        <end position="320"/>
    </location>
</feature>
<dbReference type="GO" id="GO:0005739">
    <property type="term" value="C:mitochondrion"/>
    <property type="evidence" value="ECO:0007669"/>
    <property type="project" value="UniProtKB-SubCell"/>
</dbReference>
<dbReference type="GO" id="GO:0010257">
    <property type="term" value="P:NADH dehydrogenase complex assembly"/>
    <property type="evidence" value="ECO:0007669"/>
    <property type="project" value="TreeGrafter"/>
</dbReference>
<dbReference type="GO" id="GO:0006120">
    <property type="term" value="P:mitochondrial electron transport, NADH to ubiquinone"/>
    <property type="evidence" value="ECO:0007669"/>
    <property type="project" value="TreeGrafter"/>
</dbReference>
<feature type="compositionally biased region" description="Basic and acidic residues" evidence="5">
    <location>
        <begin position="295"/>
        <end position="320"/>
    </location>
</feature>
<feature type="region of interest" description="Disordered" evidence="5">
    <location>
        <begin position="76"/>
        <end position="98"/>
    </location>
</feature>
<proteinExistence type="inferred from homology"/>
<comment type="similarity">
    <text evidence="2">Belongs to the CIA30 family.</text>
</comment>
<feature type="domain" description="NADH:ubiquinone oxidoreductase intermediate-associated protein 30" evidence="6">
    <location>
        <begin position="44"/>
        <end position="235"/>
    </location>
</feature>
<comment type="caution">
    <text evidence="7">The sequence shown here is derived from an EMBL/GenBank/DDBJ whole genome shotgun (WGS) entry which is preliminary data.</text>
</comment>
<gene>
    <name evidence="7" type="ORF">P8C59_001167</name>
</gene>
<organism evidence="7 8">
    <name type="scientific">Phyllachora maydis</name>
    <dbReference type="NCBI Taxonomy" id="1825666"/>
    <lineage>
        <taxon>Eukaryota</taxon>
        <taxon>Fungi</taxon>
        <taxon>Dikarya</taxon>
        <taxon>Ascomycota</taxon>
        <taxon>Pezizomycotina</taxon>
        <taxon>Sordariomycetes</taxon>
        <taxon>Sordariomycetidae</taxon>
        <taxon>Phyllachorales</taxon>
        <taxon>Phyllachoraceae</taxon>
        <taxon>Phyllachora</taxon>
    </lineage>
</organism>
<name>A0AAD9MC03_9PEZI</name>
<evidence type="ECO:0000256" key="4">
    <source>
        <dbReference type="ARBA" id="ARBA00023186"/>
    </source>
</evidence>
<dbReference type="InterPro" id="IPR039131">
    <property type="entry name" value="NDUFAF1"/>
</dbReference>
<accession>A0AAD9MC03</accession>
<keyword evidence="8" id="KW-1185">Reference proteome</keyword>
<sequence>MKGTGPLLYKNFWGRSVDELKRYSNIIFKLEGIKGPSGPYPLHSFHHPTSTQDCHVMSDEDIGGFSKAQLDWVPFPSNEPRRAAPSPPNPPSPASSLGYARLHGHISTRLPPNRPDIHRSGYAAFRTRNRPPTIFGKALWDIDPYVYLALRVRSDGRAWFVNVQTESLVPSDLHQHRLLAKRPGRWETVLIKWNDFVRTNHGFLVEPQSEILRRRVKSIGLGLIDRVEGPFDLCIESVWATNDAREATVDVEVDEKKTQDEEAERTATAVSDAFPSAEIEAGSNTSGASPGLEEGQQKVKRVWEAGDKDRPGMLKNKHGEKMYPTAHFIVRPAVTQHPHRTGVS</sequence>
<dbReference type="Proteomes" id="UP001217918">
    <property type="component" value="Unassembled WGS sequence"/>
</dbReference>
<evidence type="ECO:0000256" key="5">
    <source>
        <dbReference type="SAM" id="MobiDB-lite"/>
    </source>
</evidence>
<dbReference type="PANTHER" id="PTHR13194:SF18">
    <property type="entry name" value="COMPLEX I INTERMEDIATE-ASSOCIATED PROTEIN 30, MITOCHONDRIAL"/>
    <property type="match status" value="1"/>
</dbReference>
<dbReference type="EMBL" id="JAQQPM010000001">
    <property type="protein sequence ID" value="KAK2067426.1"/>
    <property type="molecule type" value="Genomic_DNA"/>
</dbReference>
<reference evidence="7" key="1">
    <citation type="journal article" date="2023" name="Mol. Plant Microbe Interact.">
        <title>Elucidating the Obligate Nature and Biological Capacity of an Invasive Fungal Corn Pathogen.</title>
        <authorList>
            <person name="MacCready J.S."/>
            <person name="Roggenkamp E.M."/>
            <person name="Gdanetz K."/>
            <person name="Chilvers M.I."/>
        </authorList>
    </citation>
    <scope>NUCLEOTIDE SEQUENCE</scope>
    <source>
        <strain evidence="7">PM02</strain>
    </source>
</reference>
<evidence type="ECO:0000259" key="6">
    <source>
        <dbReference type="Pfam" id="PF08547"/>
    </source>
</evidence>
<evidence type="ECO:0000256" key="2">
    <source>
        <dbReference type="ARBA" id="ARBA00007884"/>
    </source>
</evidence>
<dbReference type="InterPro" id="IPR013857">
    <property type="entry name" value="NADH-UbQ_OxRdtase-assoc_prot30"/>
</dbReference>
<evidence type="ECO:0000256" key="3">
    <source>
        <dbReference type="ARBA" id="ARBA00023128"/>
    </source>
</evidence>
<evidence type="ECO:0000313" key="8">
    <source>
        <dbReference type="Proteomes" id="UP001217918"/>
    </source>
</evidence>
<keyword evidence="3" id="KW-0496">Mitochondrion</keyword>
<comment type="subcellular location">
    <subcellularLocation>
        <location evidence="1">Mitochondrion</location>
    </subcellularLocation>
</comment>
<dbReference type="PANTHER" id="PTHR13194">
    <property type="entry name" value="COMPLEX I INTERMEDIATE-ASSOCIATED PROTEIN 30"/>
    <property type="match status" value="1"/>
</dbReference>
<dbReference type="SUPFAM" id="SSF49785">
    <property type="entry name" value="Galactose-binding domain-like"/>
    <property type="match status" value="1"/>
</dbReference>
<evidence type="ECO:0000256" key="1">
    <source>
        <dbReference type="ARBA" id="ARBA00004173"/>
    </source>
</evidence>
<evidence type="ECO:0000313" key="7">
    <source>
        <dbReference type="EMBL" id="KAK2067426.1"/>
    </source>
</evidence>
<protein>
    <recommendedName>
        <fullName evidence="6">NADH:ubiquinone oxidoreductase intermediate-associated protein 30 domain-containing protein</fullName>
    </recommendedName>
</protein>
<dbReference type="AlphaFoldDB" id="A0AAD9MC03"/>
<dbReference type="GO" id="GO:0051082">
    <property type="term" value="F:unfolded protein binding"/>
    <property type="evidence" value="ECO:0007669"/>
    <property type="project" value="TreeGrafter"/>
</dbReference>
<dbReference type="Pfam" id="PF08547">
    <property type="entry name" value="CIA30"/>
    <property type="match status" value="1"/>
</dbReference>